<evidence type="ECO:0000313" key="1">
    <source>
        <dbReference type="EMBL" id="RUP46219.1"/>
    </source>
</evidence>
<dbReference type="Proteomes" id="UP000268093">
    <property type="component" value="Unassembled WGS sequence"/>
</dbReference>
<dbReference type="EMBL" id="RBNI01006138">
    <property type="protein sequence ID" value="RUP46219.1"/>
    <property type="molecule type" value="Genomic_DNA"/>
</dbReference>
<reference evidence="1 2" key="1">
    <citation type="journal article" date="2018" name="New Phytol.">
        <title>Phylogenomics of Endogonaceae and evolution of mycorrhizas within Mucoromycota.</title>
        <authorList>
            <person name="Chang Y."/>
            <person name="Desiro A."/>
            <person name="Na H."/>
            <person name="Sandor L."/>
            <person name="Lipzen A."/>
            <person name="Clum A."/>
            <person name="Barry K."/>
            <person name="Grigoriev I.V."/>
            <person name="Martin F.M."/>
            <person name="Stajich J.E."/>
            <person name="Smith M.E."/>
            <person name="Bonito G."/>
            <person name="Spatafora J.W."/>
        </authorList>
    </citation>
    <scope>NUCLEOTIDE SEQUENCE [LARGE SCALE GENOMIC DNA]</scope>
    <source>
        <strain evidence="1 2">GMNB39</strain>
    </source>
</reference>
<accession>A0A433D5W7</accession>
<sequence>MSTEGNLAASFVDIKQKCPAFQNGCPYANGKFDSTKCPAFEKGCPFANKSKEEINALLETVPKGHPACPVDETSNVMSSIKDAKQKCPAFSSGCPYATEGATAEVTAKCPAFGHGCPFHKTEETTEVPVAATGCPFMSGQMKHGDIGKCPVFHSTATTDAQHTHSMPSVAALKSMSVEELKQQCPAFKSGCPYANDAKAAQDTSKCPAFEKGCPFSHKSHEEIKELISNLPEGHPAVL</sequence>
<comment type="caution">
    <text evidence="1">The sequence shown here is derived from an EMBL/GenBank/DDBJ whole genome shotgun (WGS) entry which is preliminary data.</text>
</comment>
<name>A0A433D5W7_9FUNG</name>
<protein>
    <submittedName>
        <fullName evidence="1">Uncharacterized protein</fullName>
    </submittedName>
</protein>
<organism evidence="1 2">
    <name type="scientific">Jimgerdemannia flammicorona</name>
    <dbReference type="NCBI Taxonomy" id="994334"/>
    <lineage>
        <taxon>Eukaryota</taxon>
        <taxon>Fungi</taxon>
        <taxon>Fungi incertae sedis</taxon>
        <taxon>Mucoromycota</taxon>
        <taxon>Mucoromycotina</taxon>
        <taxon>Endogonomycetes</taxon>
        <taxon>Endogonales</taxon>
        <taxon>Endogonaceae</taxon>
        <taxon>Jimgerdemannia</taxon>
    </lineage>
</organism>
<gene>
    <name evidence="1" type="ORF">BC936DRAFT_147196</name>
</gene>
<proteinExistence type="predicted"/>
<keyword evidence="2" id="KW-1185">Reference proteome</keyword>
<dbReference type="AlphaFoldDB" id="A0A433D5W7"/>
<evidence type="ECO:0000313" key="2">
    <source>
        <dbReference type="Proteomes" id="UP000268093"/>
    </source>
</evidence>
<dbReference type="OrthoDB" id="288590at2759"/>